<evidence type="ECO:0000259" key="1">
    <source>
        <dbReference type="Pfam" id="PF01471"/>
    </source>
</evidence>
<name>C5BUG8_TERTT</name>
<dbReference type="Proteomes" id="UP000009080">
    <property type="component" value="Chromosome"/>
</dbReference>
<protein>
    <submittedName>
        <fullName evidence="2">Peptidoglycan binding domain protein</fullName>
    </submittedName>
</protein>
<dbReference type="Gene3D" id="1.10.101.10">
    <property type="entry name" value="PGBD-like superfamily/PGBD"/>
    <property type="match status" value="1"/>
</dbReference>
<organism evidence="2 3">
    <name type="scientific">Teredinibacter turnerae (strain ATCC 39867 / T7901)</name>
    <dbReference type="NCBI Taxonomy" id="377629"/>
    <lineage>
        <taxon>Bacteria</taxon>
        <taxon>Pseudomonadati</taxon>
        <taxon>Pseudomonadota</taxon>
        <taxon>Gammaproteobacteria</taxon>
        <taxon>Cellvibrionales</taxon>
        <taxon>Cellvibrionaceae</taxon>
        <taxon>Teredinibacter</taxon>
    </lineage>
</organism>
<dbReference type="EMBL" id="CP001614">
    <property type="protein sequence ID" value="ACR10768.1"/>
    <property type="molecule type" value="Genomic_DNA"/>
</dbReference>
<dbReference type="InterPro" id="IPR036366">
    <property type="entry name" value="PGBDSf"/>
</dbReference>
<sequence length="321" mass="36215">MPKGIMRSVGKGAVNQHRDVKLIQIYLNLFITLDTKRVKLTVDGKIGRNTISAIEHFQKNSAGMNFPDGRVDPNGKTFRYLTLYLDEAEQNKIEASLNEPSSPPKAIASKDGRILAGLSNLVVTYNGVVASRQIVSDYSLNVIRLALKESGMNKAVITSTLRTPEDQATIMLRNAKINLGRKYSLYGARGDAVLKIYENNKSKKDSEIVELMVKKIEEYAKEGKRVSKHCVSIEDYKSLNVIDIGYNSTKSVCKNFSESKFSNALKSLESEGYIEKYIDETKKSNSCWHIEIKPNKKSVFWYNKKSILFPVRFINSEHILC</sequence>
<dbReference type="HOGENOM" id="CLU_939915_0_0_6"/>
<dbReference type="RefSeq" id="WP_015816880.1">
    <property type="nucleotide sequence ID" value="NC_012997.1"/>
</dbReference>
<dbReference type="Pfam" id="PF01471">
    <property type="entry name" value="PG_binding_1"/>
    <property type="match status" value="1"/>
</dbReference>
<dbReference type="eggNOG" id="COG3409">
    <property type="taxonomic scope" value="Bacteria"/>
</dbReference>
<proteinExistence type="predicted"/>
<keyword evidence="3" id="KW-1185">Reference proteome</keyword>
<dbReference type="OrthoDB" id="1523598at2"/>
<reference evidence="2 3" key="1">
    <citation type="journal article" date="2009" name="PLoS ONE">
        <title>The complete genome of Teredinibacter turnerae T7901: an intracellular endosymbiont of marine wood-boring bivalves (shipworms).</title>
        <authorList>
            <person name="Yang J.C."/>
            <person name="Madupu R."/>
            <person name="Durkin A.S."/>
            <person name="Ekborg N.A."/>
            <person name="Pedamallu C.S."/>
            <person name="Hostetler J.B."/>
            <person name="Radune D."/>
            <person name="Toms B.S."/>
            <person name="Henrissat B."/>
            <person name="Coutinho P.M."/>
            <person name="Schwarz S."/>
            <person name="Field L."/>
            <person name="Trindade-Silva A.E."/>
            <person name="Soares C.A.G."/>
            <person name="Elshahawi S."/>
            <person name="Hanora A."/>
            <person name="Schmidt E.W."/>
            <person name="Haygood M.G."/>
            <person name="Posfai J."/>
            <person name="Benner J."/>
            <person name="Madinger C."/>
            <person name="Nove J."/>
            <person name="Anton B."/>
            <person name="Chaudhary K."/>
            <person name="Foster J."/>
            <person name="Holman A."/>
            <person name="Kumar S."/>
            <person name="Lessard P.A."/>
            <person name="Luyten Y.A."/>
            <person name="Slatko B."/>
            <person name="Wood N."/>
            <person name="Wu B."/>
            <person name="Teplitski M."/>
            <person name="Mougous J.D."/>
            <person name="Ward N."/>
            <person name="Eisen J.A."/>
            <person name="Badger J.H."/>
            <person name="Distel D.L."/>
        </authorList>
    </citation>
    <scope>NUCLEOTIDE SEQUENCE [LARGE SCALE GENOMIC DNA]</scope>
    <source>
        <strain evidence="3">ATCC 39867 / T7901</strain>
    </source>
</reference>
<dbReference type="InterPro" id="IPR002477">
    <property type="entry name" value="Peptidoglycan-bd-like"/>
</dbReference>
<accession>C5BUG8</accession>
<dbReference type="STRING" id="377629.TERTU_4117"/>
<evidence type="ECO:0000313" key="2">
    <source>
        <dbReference type="EMBL" id="ACR10768.1"/>
    </source>
</evidence>
<dbReference type="AlphaFoldDB" id="C5BUG8"/>
<dbReference type="KEGG" id="ttu:TERTU_4117"/>
<evidence type="ECO:0000313" key="3">
    <source>
        <dbReference type="Proteomes" id="UP000009080"/>
    </source>
</evidence>
<gene>
    <name evidence="2" type="ordered locus">TERTU_4117</name>
</gene>
<feature type="domain" description="Peptidoglycan binding-like" evidence="1">
    <location>
        <begin position="17"/>
        <end position="74"/>
    </location>
</feature>